<feature type="domain" description="Carrier" evidence="1">
    <location>
        <begin position="1"/>
        <end position="79"/>
    </location>
</feature>
<protein>
    <submittedName>
        <fullName evidence="2">Acyl carrier protein</fullName>
    </submittedName>
</protein>
<dbReference type="EMBL" id="CP000360">
    <property type="protein sequence ID" value="ABF39419.1"/>
    <property type="molecule type" value="Genomic_DNA"/>
</dbReference>
<sequence>MDEVQIYARLTDIFHDVFDDESIVVKPELSAKDMEGWDSLTHIRLMLTVEKAFKMKLSTAEIGRLENVGALVELIRERAK</sequence>
<dbReference type="OrthoDB" id="9811033at2"/>
<dbReference type="SUPFAM" id="SSF47336">
    <property type="entry name" value="ACP-like"/>
    <property type="match status" value="1"/>
</dbReference>
<proteinExistence type="predicted"/>
<name>Q1IUN1_KORVE</name>
<dbReference type="EnsemblBacteria" id="ABF39419">
    <property type="protein sequence ID" value="ABF39419"/>
    <property type="gene ID" value="Acid345_0414"/>
</dbReference>
<gene>
    <name evidence="2" type="ordered locus">Acid345_0414</name>
</gene>
<dbReference type="Proteomes" id="UP000002432">
    <property type="component" value="Chromosome"/>
</dbReference>
<evidence type="ECO:0000313" key="2">
    <source>
        <dbReference type="EMBL" id="ABF39419.1"/>
    </source>
</evidence>
<dbReference type="eggNOG" id="COG0236">
    <property type="taxonomic scope" value="Bacteria"/>
</dbReference>
<dbReference type="STRING" id="204669.Acid345_0414"/>
<dbReference type="InterPro" id="IPR009081">
    <property type="entry name" value="PP-bd_ACP"/>
</dbReference>
<dbReference type="AlphaFoldDB" id="Q1IUN1"/>
<dbReference type="RefSeq" id="WP_011521221.1">
    <property type="nucleotide sequence ID" value="NC_008009.1"/>
</dbReference>
<accession>Q1IUN1</accession>
<dbReference type="PROSITE" id="PS50075">
    <property type="entry name" value="CARRIER"/>
    <property type="match status" value="1"/>
</dbReference>
<dbReference type="Gene3D" id="1.10.1200.10">
    <property type="entry name" value="ACP-like"/>
    <property type="match status" value="1"/>
</dbReference>
<reference evidence="2 3" key="1">
    <citation type="journal article" date="2009" name="Appl. Environ. Microbiol.">
        <title>Three genomes from the phylum Acidobacteria provide insight into the lifestyles of these microorganisms in soils.</title>
        <authorList>
            <person name="Ward N.L."/>
            <person name="Challacombe J.F."/>
            <person name="Janssen P.H."/>
            <person name="Henrissat B."/>
            <person name="Coutinho P.M."/>
            <person name="Wu M."/>
            <person name="Xie G."/>
            <person name="Haft D.H."/>
            <person name="Sait M."/>
            <person name="Badger J."/>
            <person name="Barabote R.D."/>
            <person name="Bradley B."/>
            <person name="Brettin T.S."/>
            <person name="Brinkac L.M."/>
            <person name="Bruce D."/>
            <person name="Creasy T."/>
            <person name="Daugherty S.C."/>
            <person name="Davidsen T.M."/>
            <person name="DeBoy R.T."/>
            <person name="Detter J.C."/>
            <person name="Dodson R.J."/>
            <person name="Durkin A.S."/>
            <person name="Ganapathy A."/>
            <person name="Gwinn-Giglio M."/>
            <person name="Han C.S."/>
            <person name="Khouri H."/>
            <person name="Kiss H."/>
            <person name="Kothari S.P."/>
            <person name="Madupu R."/>
            <person name="Nelson K.E."/>
            <person name="Nelson W.C."/>
            <person name="Paulsen I."/>
            <person name="Penn K."/>
            <person name="Ren Q."/>
            <person name="Rosovitz M.J."/>
            <person name="Selengut J.D."/>
            <person name="Shrivastava S."/>
            <person name="Sullivan S.A."/>
            <person name="Tapia R."/>
            <person name="Thompson L.S."/>
            <person name="Watkins K.L."/>
            <person name="Yang Q."/>
            <person name="Yu C."/>
            <person name="Zafar N."/>
            <person name="Zhou L."/>
            <person name="Kuske C.R."/>
        </authorList>
    </citation>
    <scope>NUCLEOTIDE SEQUENCE [LARGE SCALE GENOMIC DNA]</scope>
    <source>
        <strain evidence="2 3">Ellin345</strain>
    </source>
</reference>
<organism evidence="2 3">
    <name type="scientific">Koribacter versatilis (strain Ellin345)</name>
    <dbReference type="NCBI Taxonomy" id="204669"/>
    <lineage>
        <taxon>Bacteria</taxon>
        <taxon>Pseudomonadati</taxon>
        <taxon>Acidobacteriota</taxon>
        <taxon>Terriglobia</taxon>
        <taxon>Terriglobales</taxon>
        <taxon>Candidatus Korobacteraceae</taxon>
        <taxon>Candidatus Korobacter</taxon>
    </lineage>
</organism>
<keyword evidence="3" id="KW-1185">Reference proteome</keyword>
<evidence type="ECO:0000313" key="3">
    <source>
        <dbReference type="Proteomes" id="UP000002432"/>
    </source>
</evidence>
<evidence type="ECO:0000259" key="1">
    <source>
        <dbReference type="PROSITE" id="PS50075"/>
    </source>
</evidence>
<dbReference type="HOGENOM" id="CLU_108696_20_2_0"/>
<dbReference type="KEGG" id="aba:Acid345_0414"/>
<dbReference type="InterPro" id="IPR036736">
    <property type="entry name" value="ACP-like_sf"/>
</dbReference>